<accession>G9ET69</accession>
<sequence>MSQLTNTAKKTLSGLVLGNLLIIFALIQLGQYYYARNHSFIPANTVRSLTHLVNQLQKQPQANWPSILQNSNLHGSEITLSPAPVYSQNALLTLRAPMIFNLMKQHKKLEFSVFIQENTWLNVSMYSPYPHRIHFVISFFLILLVALLFISYWAVKTLNQPIQTLIQSLNYNEHQENWLPIPITGNADQKN</sequence>
<protein>
    <submittedName>
        <fullName evidence="2">Uncharacterized protein</fullName>
    </submittedName>
</protein>
<dbReference type="RefSeq" id="WP_006872373.1">
    <property type="nucleotide sequence ID" value="NZ_JH413847.1"/>
</dbReference>
<dbReference type="EMBL" id="JH413847">
    <property type="protein sequence ID" value="EHL29536.1"/>
    <property type="molecule type" value="Genomic_DNA"/>
</dbReference>
<name>G9ET69_9GAMM</name>
<reference evidence="2 3" key="1">
    <citation type="journal article" date="2011" name="BMC Genomics">
        <title>Insight into cross-talk between intra-amoebal pathogens.</title>
        <authorList>
            <person name="Gimenez G."/>
            <person name="Bertelli C."/>
            <person name="Moliner C."/>
            <person name="Robert C."/>
            <person name="Raoult D."/>
            <person name="Fournier P.E."/>
            <person name="Greub G."/>
        </authorList>
    </citation>
    <scope>NUCLEOTIDE SEQUENCE [LARGE SCALE GENOMIC DNA]</scope>
    <source>
        <strain evidence="2 3">LLAP12</strain>
    </source>
</reference>
<feature type="transmembrane region" description="Helical" evidence="1">
    <location>
        <begin position="133"/>
        <end position="155"/>
    </location>
</feature>
<keyword evidence="1" id="KW-0472">Membrane</keyword>
<evidence type="ECO:0000313" key="3">
    <source>
        <dbReference type="Proteomes" id="UP000002770"/>
    </source>
</evidence>
<organism evidence="2 3">
    <name type="scientific">Legionella drancourtii LLAP12</name>
    <dbReference type="NCBI Taxonomy" id="658187"/>
    <lineage>
        <taxon>Bacteria</taxon>
        <taxon>Pseudomonadati</taxon>
        <taxon>Pseudomonadota</taxon>
        <taxon>Gammaproteobacteria</taxon>
        <taxon>Legionellales</taxon>
        <taxon>Legionellaceae</taxon>
        <taxon>Legionella</taxon>
    </lineage>
</organism>
<dbReference type="InParanoid" id="G9ET69"/>
<evidence type="ECO:0000313" key="2">
    <source>
        <dbReference type="EMBL" id="EHL29536.1"/>
    </source>
</evidence>
<dbReference type="HOGENOM" id="CLU_1419888_0_0_6"/>
<proteinExistence type="predicted"/>
<keyword evidence="3" id="KW-1185">Reference proteome</keyword>
<dbReference type="STRING" id="658187.LDG_8498"/>
<keyword evidence="1" id="KW-1133">Transmembrane helix</keyword>
<keyword evidence="1" id="KW-0812">Transmembrane</keyword>
<evidence type="ECO:0000256" key="1">
    <source>
        <dbReference type="SAM" id="Phobius"/>
    </source>
</evidence>
<feature type="transmembrane region" description="Helical" evidence="1">
    <location>
        <begin position="12"/>
        <end position="34"/>
    </location>
</feature>
<dbReference type="eggNOG" id="COG2205">
    <property type="taxonomic scope" value="Bacteria"/>
</dbReference>
<gene>
    <name evidence="2" type="ORF">LDG_8498</name>
</gene>
<dbReference type="Proteomes" id="UP000002770">
    <property type="component" value="Unassembled WGS sequence"/>
</dbReference>
<dbReference type="AlphaFoldDB" id="G9ET69"/>